<name>A0A9N9NWS6_9GLOM</name>
<sequence length="51" mass="5710">NEAYLDPSVFYIKGKYEATFQKQISTTILDELATKAEDYTCSANAVKTNSK</sequence>
<keyword evidence="2" id="KW-1185">Reference proteome</keyword>
<accession>A0A9N9NWS6</accession>
<organism evidence="1 2">
    <name type="scientific">Cetraspora pellucida</name>
    <dbReference type="NCBI Taxonomy" id="1433469"/>
    <lineage>
        <taxon>Eukaryota</taxon>
        <taxon>Fungi</taxon>
        <taxon>Fungi incertae sedis</taxon>
        <taxon>Mucoromycota</taxon>
        <taxon>Glomeromycotina</taxon>
        <taxon>Glomeromycetes</taxon>
        <taxon>Diversisporales</taxon>
        <taxon>Gigasporaceae</taxon>
        <taxon>Cetraspora</taxon>
    </lineage>
</organism>
<evidence type="ECO:0000313" key="1">
    <source>
        <dbReference type="EMBL" id="CAG8771109.1"/>
    </source>
</evidence>
<evidence type="ECO:0000313" key="2">
    <source>
        <dbReference type="Proteomes" id="UP000789759"/>
    </source>
</evidence>
<gene>
    <name evidence="1" type="ORF">CPELLU_LOCUS15885</name>
</gene>
<feature type="non-terminal residue" evidence="1">
    <location>
        <position position="1"/>
    </location>
</feature>
<dbReference type="EMBL" id="CAJVQA010021897">
    <property type="protein sequence ID" value="CAG8771109.1"/>
    <property type="molecule type" value="Genomic_DNA"/>
</dbReference>
<protein>
    <submittedName>
        <fullName evidence="1">16318_t:CDS:1</fullName>
    </submittedName>
</protein>
<reference evidence="1" key="1">
    <citation type="submission" date="2021-06" db="EMBL/GenBank/DDBJ databases">
        <authorList>
            <person name="Kallberg Y."/>
            <person name="Tangrot J."/>
            <person name="Rosling A."/>
        </authorList>
    </citation>
    <scope>NUCLEOTIDE SEQUENCE</scope>
    <source>
        <strain evidence="1">FL966</strain>
    </source>
</reference>
<proteinExistence type="predicted"/>
<dbReference type="OrthoDB" id="2474339at2759"/>
<comment type="caution">
    <text evidence="1">The sequence shown here is derived from an EMBL/GenBank/DDBJ whole genome shotgun (WGS) entry which is preliminary data.</text>
</comment>
<dbReference type="Proteomes" id="UP000789759">
    <property type="component" value="Unassembled WGS sequence"/>
</dbReference>
<dbReference type="AlphaFoldDB" id="A0A9N9NWS6"/>